<dbReference type="NCBIfam" id="TIGR00730">
    <property type="entry name" value="Rossman fold protein, TIGR00730 family"/>
    <property type="match status" value="1"/>
</dbReference>
<keyword evidence="2" id="KW-0203">Cytokinin biosynthesis</keyword>
<keyword evidence="2" id="KW-0378">Hydrolase</keyword>
<dbReference type="InterPro" id="IPR031100">
    <property type="entry name" value="LOG_fam"/>
</dbReference>
<evidence type="ECO:0000256" key="1">
    <source>
        <dbReference type="ARBA" id="ARBA00006763"/>
    </source>
</evidence>
<sequence>MNITVYLGAHEGNDPTFKEAVVELATWIAESGNRLVYGGSDEGLMGVIADTVMAAGGEVTGIEAQMFVDRGVEHNGLTELHVVPDITERRTRMIELGDVFIAFPGGTGTLEEVSEVVSKICLNQLTRPCIFYNLNGFYDDMKSLLDRMIAAGFSTPERQHGIYFADDLKGIRRIIADRP</sequence>
<dbReference type="EC" id="3.2.2.n1" evidence="2"/>
<proteinExistence type="inferred from homology"/>
<dbReference type="PATRIC" id="fig|1435051.3.peg.35"/>
<evidence type="ECO:0000256" key="2">
    <source>
        <dbReference type="RuleBase" id="RU363015"/>
    </source>
</evidence>
<keyword evidence="4" id="KW-1185">Reference proteome</keyword>
<dbReference type="eggNOG" id="COG1611">
    <property type="taxonomic scope" value="Bacteria"/>
</dbReference>
<dbReference type="InterPro" id="IPR005269">
    <property type="entry name" value="LOG"/>
</dbReference>
<dbReference type="SUPFAM" id="SSF102405">
    <property type="entry name" value="MCP/YpsA-like"/>
    <property type="match status" value="1"/>
</dbReference>
<dbReference type="PANTHER" id="PTHR31223">
    <property type="entry name" value="LOG FAMILY PROTEIN YJL055W"/>
    <property type="match status" value="1"/>
</dbReference>
<dbReference type="AlphaFoldDB" id="W4NA89"/>
<reference evidence="3 4" key="1">
    <citation type="journal article" date="2014" name="Genome Announc.">
        <title>The Genome Sequence of Bifidobacterium moukalabense DSM 27321 Highlights the Close Phylogenetic Relatedness with the Bifidobacterium dentium Taxon.</title>
        <authorList>
            <person name="Lugli G.A."/>
            <person name="Duranti S."/>
            <person name="Milani C."/>
            <person name="Turroni F."/>
            <person name="Viappiani A."/>
            <person name="Mangifesta M."/>
            <person name="van Sinderen D."/>
            <person name="Ventura M."/>
        </authorList>
    </citation>
    <scope>NUCLEOTIDE SEQUENCE [LARGE SCALE GENOMIC DNA]</scope>
    <source>
        <strain evidence="3 4">DSM 27321</strain>
    </source>
</reference>
<dbReference type="Pfam" id="PF03641">
    <property type="entry name" value="Lysine_decarbox"/>
    <property type="match status" value="1"/>
</dbReference>
<dbReference type="RefSeq" id="WP_034873653.1">
    <property type="nucleotide sequence ID" value="NZ_AZMV01000001.1"/>
</dbReference>
<comment type="catalytic activity">
    <reaction evidence="2">
        <text>9-ribosyl-trans-zeatin 5'-phosphate + H2O = trans-zeatin + D-ribose 5-phosphate</text>
        <dbReference type="Rhea" id="RHEA:48564"/>
        <dbReference type="ChEBI" id="CHEBI:15377"/>
        <dbReference type="ChEBI" id="CHEBI:16522"/>
        <dbReference type="ChEBI" id="CHEBI:78346"/>
        <dbReference type="ChEBI" id="CHEBI:87947"/>
        <dbReference type="EC" id="3.2.2.n1"/>
    </reaction>
</comment>
<protein>
    <recommendedName>
        <fullName evidence="2">Cytokinin riboside 5'-monophosphate phosphoribohydrolase</fullName>
        <ecNumber evidence="2">3.2.2.n1</ecNumber>
    </recommendedName>
</protein>
<accession>W4NA89</accession>
<evidence type="ECO:0000313" key="4">
    <source>
        <dbReference type="Proteomes" id="UP000019155"/>
    </source>
</evidence>
<organism evidence="3 4">
    <name type="scientific">Bifidobacterium moukalabense DSM 27321</name>
    <dbReference type="NCBI Taxonomy" id="1435051"/>
    <lineage>
        <taxon>Bacteria</taxon>
        <taxon>Bacillati</taxon>
        <taxon>Actinomycetota</taxon>
        <taxon>Actinomycetes</taxon>
        <taxon>Bifidobacteriales</taxon>
        <taxon>Bifidobacteriaceae</taxon>
        <taxon>Bifidobacterium</taxon>
    </lineage>
</organism>
<dbReference type="Gene3D" id="3.40.50.450">
    <property type="match status" value="1"/>
</dbReference>
<dbReference type="OrthoDB" id="9801098at2"/>
<dbReference type="STRING" id="1435051.BMOU_0035"/>
<evidence type="ECO:0000313" key="3">
    <source>
        <dbReference type="EMBL" id="ETY72033.1"/>
    </source>
</evidence>
<dbReference type="EMBL" id="AZMV01000001">
    <property type="protein sequence ID" value="ETY72033.1"/>
    <property type="molecule type" value="Genomic_DNA"/>
</dbReference>
<comment type="similarity">
    <text evidence="1 2">Belongs to the LOG family.</text>
</comment>
<comment type="catalytic activity">
    <reaction evidence="2">
        <text>N(6)-(dimethylallyl)adenosine 5'-phosphate + H2O = N(6)-dimethylallyladenine + D-ribose 5-phosphate</text>
        <dbReference type="Rhea" id="RHEA:48560"/>
        <dbReference type="ChEBI" id="CHEBI:15377"/>
        <dbReference type="ChEBI" id="CHEBI:17660"/>
        <dbReference type="ChEBI" id="CHEBI:57526"/>
        <dbReference type="ChEBI" id="CHEBI:78346"/>
        <dbReference type="EC" id="3.2.2.n1"/>
    </reaction>
</comment>
<dbReference type="GeneID" id="97502438"/>
<dbReference type="GO" id="GO:0102682">
    <property type="term" value="F:cytokinin riboside 5'-monophosphate phosphoribohydrolase activity"/>
    <property type="evidence" value="ECO:0007669"/>
    <property type="project" value="RHEA"/>
</dbReference>
<dbReference type="GO" id="GO:0005829">
    <property type="term" value="C:cytosol"/>
    <property type="evidence" value="ECO:0007669"/>
    <property type="project" value="TreeGrafter"/>
</dbReference>
<comment type="caution">
    <text evidence="3">The sequence shown here is derived from an EMBL/GenBank/DDBJ whole genome shotgun (WGS) entry which is preliminary data.</text>
</comment>
<dbReference type="Proteomes" id="UP000019155">
    <property type="component" value="Unassembled WGS sequence"/>
</dbReference>
<dbReference type="GO" id="GO:0009691">
    <property type="term" value="P:cytokinin biosynthetic process"/>
    <property type="evidence" value="ECO:0007669"/>
    <property type="project" value="UniProtKB-UniRule"/>
</dbReference>
<dbReference type="PANTHER" id="PTHR31223:SF70">
    <property type="entry name" value="LOG FAMILY PROTEIN YJL055W"/>
    <property type="match status" value="1"/>
</dbReference>
<gene>
    <name evidence="3" type="ORF">BMOU_0035</name>
</gene>
<name>W4NA89_9BIFI</name>